<dbReference type="PANTHER" id="PTHR48043">
    <property type="entry name" value="EG:EG0003.4 PROTEIN-RELATED"/>
    <property type="match status" value="1"/>
</dbReference>
<feature type="signal peptide" evidence="5">
    <location>
        <begin position="1"/>
        <end position="20"/>
    </location>
</feature>
<keyword evidence="3" id="KW-0808">Transferase</keyword>
<gene>
    <name evidence="6" type="ORF">B5V51_8106</name>
</gene>
<sequence>MEKLKMLLFGLLLSSYLCDGYKILAVFPVPSPSHGILGDNMVKHLLNGGHEVTYVTPFKNKNPHPKLHTIDVSANTKLFDPNMLDVKKILDGDTTMQDNALMFVLMNTIATSTLGNPNFQKMLKDPNTKFDVIIGEFMFSDLYSALPAVLQCPFIWFSTIEAHSMILNQVHGPLNPAYNADYLVARIAPFSFSGRIHELWTLLVGLYHHSYDYHAKEVSDYETLIAPIAREQGKPVPDFKVLKYNASLLLGNTHVSVSNAVPLPPCYKHIGGYHIDEEVKPLPEDLKKIMDTAKHGVIYFSMGSNLKSKDLPDDLKQGLLKVFGGLKQTIIWKFEENLPNTPKNIHIVQWAPQQSILAHPNLELFVTHGGLLSITEAVHFGVPLIAIPVFADQYLNANRIQKKGFAVKVDLSRKMDQDLKIALDEVLGNKKYAETAKALSIAYHDRPQKPKDALNFWVEHVVKTRGAPHLRSIAIDIPLYQRVYLDLLALILLALAVLLVLVKKIVCLLTSKKTHPNLELFVTHGGLLSITEAVHFGVPLIAIPVFADQYLNANRIQKKGFAVKVDLSRKMDQDLKIALDEVLGNKKYAETAKALSIAYHDRPQKPKDALNFWVEHVVKTRGAPHLRSIAIDIPLYQRVYLDLLALILLALAVLLVLVKKIVCLLTSKKSDKQKKN</sequence>
<name>A0A2A4J419_HELVI</name>
<dbReference type="STRING" id="7102.A0A2A4J419"/>
<proteinExistence type="inferred from homology"/>
<feature type="chain" id="PRO_5013014636" evidence="5">
    <location>
        <begin position="21"/>
        <end position="676"/>
    </location>
</feature>
<evidence type="ECO:0000256" key="2">
    <source>
        <dbReference type="ARBA" id="ARBA00022676"/>
    </source>
</evidence>
<keyword evidence="5" id="KW-0732">Signal</keyword>
<dbReference type="EMBL" id="NWSH01003535">
    <property type="protein sequence ID" value="PCG66153.1"/>
    <property type="molecule type" value="Genomic_DNA"/>
</dbReference>
<evidence type="ECO:0000256" key="3">
    <source>
        <dbReference type="ARBA" id="ARBA00022679"/>
    </source>
</evidence>
<evidence type="ECO:0000256" key="5">
    <source>
        <dbReference type="SAM" id="SignalP"/>
    </source>
</evidence>
<dbReference type="Gene3D" id="3.40.50.2000">
    <property type="entry name" value="Glycogen Phosphorylase B"/>
    <property type="match status" value="2"/>
</dbReference>
<evidence type="ECO:0000256" key="1">
    <source>
        <dbReference type="ARBA" id="ARBA00009995"/>
    </source>
</evidence>
<dbReference type="PROSITE" id="PS00375">
    <property type="entry name" value="UDPGT"/>
    <property type="match status" value="1"/>
</dbReference>
<dbReference type="InterPro" id="IPR050271">
    <property type="entry name" value="UDP-glycosyltransferase"/>
</dbReference>
<dbReference type="PANTHER" id="PTHR48043:SF159">
    <property type="entry name" value="EG:EG0003.4 PROTEIN-RELATED"/>
    <property type="match status" value="1"/>
</dbReference>
<evidence type="ECO:0000256" key="4">
    <source>
        <dbReference type="SAM" id="Phobius"/>
    </source>
</evidence>
<feature type="transmembrane region" description="Helical" evidence="4">
    <location>
        <begin position="483"/>
        <end position="502"/>
    </location>
</feature>
<protein>
    <submittedName>
        <fullName evidence="6">Uncharacterized protein</fullName>
    </submittedName>
</protein>
<dbReference type="GO" id="GO:0008194">
    <property type="term" value="F:UDP-glycosyltransferase activity"/>
    <property type="evidence" value="ECO:0007669"/>
    <property type="project" value="InterPro"/>
</dbReference>
<organism evidence="6">
    <name type="scientific">Heliothis virescens</name>
    <name type="common">Tobacco budworm moth</name>
    <dbReference type="NCBI Taxonomy" id="7102"/>
    <lineage>
        <taxon>Eukaryota</taxon>
        <taxon>Metazoa</taxon>
        <taxon>Ecdysozoa</taxon>
        <taxon>Arthropoda</taxon>
        <taxon>Hexapoda</taxon>
        <taxon>Insecta</taxon>
        <taxon>Pterygota</taxon>
        <taxon>Neoptera</taxon>
        <taxon>Endopterygota</taxon>
        <taxon>Lepidoptera</taxon>
        <taxon>Glossata</taxon>
        <taxon>Ditrysia</taxon>
        <taxon>Noctuoidea</taxon>
        <taxon>Noctuidae</taxon>
        <taxon>Heliothinae</taxon>
        <taxon>Heliothis</taxon>
    </lineage>
</organism>
<feature type="transmembrane region" description="Helical" evidence="4">
    <location>
        <begin position="639"/>
        <end position="658"/>
    </location>
</feature>
<keyword evidence="4" id="KW-0812">Transmembrane</keyword>
<dbReference type="InterPro" id="IPR035595">
    <property type="entry name" value="UDP_glycos_trans_CS"/>
</dbReference>
<comment type="caution">
    <text evidence="6">The sequence shown here is derived from an EMBL/GenBank/DDBJ whole genome shotgun (WGS) entry which is preliminary data.</text>
</comment>
<accession>A0A2A4J419</accession>
<reference evidence="6" key="1">
    <citation type="submission" date="2017-09" db="EMBL/GenBank/DDBJ databases">
        <title>Contemporary evolution of a Lepidopteran species, Heliothis virescens, in response to modern agricultural practices.</title>
        <authorList>
            <person name="Fritz M.L."/>
            <person name="Deyonke A.M."/>
            <person name="Papanicolaou A."/>
            <person name="Micinski S."/>
            <person name="Westbrook J."/>
            <person name="Gould F."/>
        </authorList>
    </citation>
    <scope>NUCLEOTIDE SEQUENCE [LARGE SCALE GENOMIC DNA]</scope>
    <source>
        <strain evidence="6">HvINT-</strain>
        <tissue evidence="6">Whole body</tissue>
    </source>
</reference>
<dbReference type="AlphaFoldDB" id="A0A2A4J419"/>
<evidence type="ECO:0000313" key="6">
    <source>
        <dbReference type="EMBL" id="PCG66153.1"/>
    </source>
</evidence>
<dbReference type="FunFam" id="3.40.50.2000:FF:000050">
    <property type="entry name" value="UDP-glucuronosyltransferase"/>
    <property type="match status" value="1"/>
</dbReference>
<dbReference type="Pfam" id="PF00201">
    <property type="entry name" value="UDPGT"/>
    <property type="match status" value="2"/>
</dbReference>
<dbReference type="CDD" id="cd03784">
    <property type="entry name" value="GT1_Gtf-like"/>
    <property type="match status" value="1"/>
</dbReference>
<dbReference type="InterPro" id="IPR002213">
    <property type="entry name" value="UDP_glucos_trans"/>
</dbReference>
<comment type="similarity">
    <text evidence="1">Belongs to the UDP-glycosyltransferase family.</text>
</comment>
<keyword evidence="2" id="KW-0328">Glycosyltransferase</keyword>
<dbReference type="SUPFAM" id="SSF53756">
    <property type="entry name" value="UDP-Glycosyltransferase/glycogen phosphorylase"/>
    <property type="match status" value="2"/>
</dbReference>
<keyword evidence="4" id="KW-1133">Transmembrane helix</keyword>
<keyword evidence="4" id="KW-0472">Membrane</keyword>